<dbReference type="PANTHER" id="PTHR30576:SF8">
    <property type="entry name" value="UNDECAPRENYL-PHOSPHATE GALACTOSE PHOSPHOTRANSFERASE"/>
    <property type="match status" value="1"/>
</dbReference>
<comment type="caution">
    <text evidence="4">The sequence shown here is derived from an EMBL/GenBank/DDBJ whole genome shotgun (WGS) entry which is preliminary data.</text>
</comment>
<name>A0A2A2IJ47_9BACI</name>
<organism evidence="4 5">
    <name type="scientific">Virgibacillus profundi</name>
    <dbReference type="NCBI Taxonomy" id="2024555"/>
    <lineage>
        <taxon>Bacteria</taxon>
        <taxon>Bacillati</taxon>
        <taxon>Bacillota</taxon>
        <taxon>Bacilli</taxon>
        <taxon>Bacillales</taxon>
        <taxon>Bacillaceae</taxon>
        <taxon>Virgibacillus</taxon>
    </lineage>
</organism>
<sequence>MKRVMDLFISLILIMLFSPLIVYVAVMIRLKMGTPILFKQQRPGLDSKPFHLYKFRTMTNKTDKGGNILSDEVRLTPLGAFLRKYSMDEFPQLINVLKGEMSLVGPRPLLMEYLPLYNKEQRQRQNVKPGITGWAQVNGRNAITWQEKFKLDTWYVKNQRIRLDCKILFMTVLKVLKKEGISHKGTVTMEKFNGNQRAL</sequence>
<evidence type="ECO:0000313" key="5">
    <source>
        <dbReference type="Proteomes" id="UP000218887"/>
    </source>
</evidence>
<evidence type="ECO:0000256" key="2">
    <source>
        <dbReference type="SAM" id="Phobius"/>
    </source>
</evidence>
<accession>A0A2A2IJ47</accession>
<keyword evidence="2" id="KW-1133">Transmembrane helix</keyword>
<dbReference type="EMBL" id="NPOA01000001">
    <property type="protein sequence ID" value="PAV31552.1"/>
    <property type="molecule type" value="Genomic_DNA"/>
</dbReference>
<feature type="transmembrane region" description="Helical" evidence="2">
    <location>
        <begin position="7"/>
        <end position="28"/>
    </location>
</feature>
<feature type="domain" description="Bacterial sugar transferase" evidence="3">
    <location>
        <begin position="2"/>
        <end position="177"/>
    </location>
</feature>
<keyword evidence="5" id="KW-1185">Reference proteome</keyword>
<protein>
    <submittedName>
        <fullName evidence="4">Sugar transferase</fullName>
    </submittedName>
</protein>
<reference evidence="4 5" key="1">
    <citation type="submission" date="2017-08" db="EMBL/GenBank/DDBJ databases">
        <title>Virgibacillus indicus sp. nov. and Virgibacillus profoundi sp. nov, two moderately halophilic bacteria isolated from marine sediment by using the Microfluidic Streak Plate.</title>
        <authorList>
            <person name="Xu B."/>
            <person name="Hu B."/>
            <person name="Wang J."/>
            <person name="Zhu Y."/>
            <person name="Huang L."/>
            <person name="Du W."/>
            <person name="Huang Y."/>
        </authorList>
    </citation>
    <scope>NUCLEOTIDE SEQUENCE [LARGE SCALE GENOMIC DNA]</scope>
    <source>
        <strain evidence="4 5">IO3-P3-H5</strain>
    </source>
</reference>
<comment type="similarity">
    <text evidence="1">Belongs to the bacterial sugar transferase family.</text>
</comment>
<dbReference type="OrthoDB" id="9808602at2"/>
<dbReference type="InterPro" id="IPR003362">
    <property type="entry name" value="Bact_transf"/>
</dbReference>
<dbReference type="Proteomes" id="UP000218887">
    <property type="component" value="Unassembled WGS sequence"/>
</dbReference>
<evidence type="ECO:0000256" key="1">
    <source>
        <dbReference type="ARBA" id="ARBA00006464"/>
    </source>
</evidence>
<dbReference type="RefSeq" id="WP_095653921.1">
    <property type="nucleotide sequence ID" value="NZ_NPOA01000001.1"/>
</dbReference>
<keyword evidence="4" id="KW-0808">Transferase</keyword>
<dbReference type="PANTHER" id="PTHR30576">
    <property type="entry name" value="COLANIC BIOSYNTHESIS UDP-GLUCOSE LIPID CARRIER TRANSFERASE"/>
    <property type="match status" value="1"/>
</dbReference>
<gene>
    <name evidence="4" type="ORF">CIL05_02530</name>
</gene>
<proteinExistence type="inferred from homology"/>
<evidence type="ECO:0000259" key="3">
    <source>
        <dbReference type="Pfam" id="PF02397"/>
    </source>
</evidence>
<keyword evidence="2" id="KW-0472">Membrane</keyword>
<dbReference type="GO" id="GO:0016780">
    <property type="term" value="F:phosphotransferase activity, for other substituted phosphate groups"/>
    <property type="evidence" value="ECO:0007669"/>
    <property type="project" value="TreeGrafter"/>
</dbReference>
<evidence type="ECO:0000313" key="4">
    <source>
        <dbReference type="EMBL" id="PAV31552.1"/>
    </source>
</evidence>
<dbReference type="Pfam" id="PF02397">
    <property type="entry name" value="Bac_transf"/>
    <property type="match status" value="1"/>
</dbReference>
<keyword evidence="2" id="KW-0812">Transmembrane</keyword>
<dbReference type="AlphaFoldDB" id="A0A2A2IJ47"/>